<proteinExistence type="predicted"/>
<keyword evidence="3" id="KW-1185">Reference proteome</keyword>
<sequence>MIQAGDLADLRGAGHVPFPPPAPEKSEPRPRHRTQANSVAAVQTRSVVDVAMVQTLARKDDITSLTNGYGLAVADECHHIPAAAFEHAVT</sequence>
<evidence type="ECO:0008006" key="4">
    <source>
        <dbReference type="Google" id="ProtNLM"/>
    </source>
</evidence>
<gene>
    <name evidence="2" type="ORF">SAMN05661093_08709</name>
</gene>
<dbReference type="Proteomes" id="UP000192674">
    <property type="component" value="Unassembled WGS sequence"/>
</dbReference>
<feature type="region of interest" description="Disordered" evidence="1">
    <location>
        <begin position="1"/>
        <end position="41"/>
    </location>
</feature>
<protein>
    <recommendedName>
        <fullName evidence="4">Helicase/UvrB N-terminal domain-containing protein</fullName>
    </recommendedName>
</protein>
<name>A0A1Y5Y5Q8_KIBAR</name>
<dbReference type="AlphaFoldDB" id="A0A1Y5Y5Q8"/>
<organism evidence="2 3">
    <name type="scientific">Kibdelosporangium aridum</name>
    <dbReference type="NCBI Taxonomy" id="2030"/>
    <lineage>
        <taxon>Bacteria</taxon>
        <taxon>Bacillati</taxon>
        <taxon>Actinomycetota</taxon>
        <taxon>Actinomycetes</taxon>
        <taxon>Pseudonocardiales</taxon>
        <taxon>Pseudonocardiaceae</taxon>
        <taxon>Kibdelosporangium</taxon>
    </lineage>
</organism>
<evidence type="ECO:0000313" key="2">
    <source>
        <dbReference type="EMBL" id="SMD24668.1"/>
    </source>
</evidence>
<accession>A0A1Y5Y5Q8</accession>
<evidence type="ECO:0000256" key="1">
    <source>
        <dbReference type="SAM" id="MobiDB-lite"/>
    </source>
</evidence>
<reference evidence="2 3" key="1">
    <citation type="submission" date="2017-04" db="EMBL/GenBank/DDBJ databases">
        <authorList>
            <person name="Afonso C.L."/>
            <person name="Miller P.J."/>
            <person name="Scott M.A."/>
            <person name="Spackman E."/>
            <person name="Goraichik I."/>
            <person name="Dimitrov K.M."/>
            <person name="Suarez D.L."/>
            <person name="Swayne D.E."/>
        </authorList>
    </citation>
    <scope>NUCLEOTIDE SEQUENCE [LARGE SCALE GENOMIC DNA]</scope>
    <source>
        <strain evidence="2 3">DSM 43828</strain>
    </source>
</reference>
<dbReference type="EMBL" id="FWXV01000010">
    <property type="protein sequence ID" value="SMD24668.1"/>
    <property type="molecule type" value="Genomic_DNA"/>
</dbReference>
<evidence type="ECO:0000313" key="3">
    <source>
        <dbReference type="Proteomes" id="UP000192674"/>
    </source>
</evidence>